<organism evidence="2 3">
    <name type="scientific">Asticcacaulis excentricus</name>
    <dbReference type="NCBI Taxonomy" id="78587"/>
    <lineage>
        <taxon>Bacteria</taxon>
        <taxon>Pseudomonadati</taxon>
        <taxon>Pseudomonadota</taxon>
        <taxon>Alphaproteobacteria</taxon>
        <taxon>Caulobacterales</taxon>
        <taxon>Caulobacteraceae</taxon>
        <taxon>Asticcacaulis</taxon>
    </lineage>
</organism>
<proteinExistence type="predicted"/>
<protein>
    <submittedName>
        <fullName evidence="2">Uncharacterized protein ynbE</fullName>
    </submittedName>
</protein>
<evidence type="ECO:0000313" key="3">
    <source>
        <dbReference type="Proteomes" id="UP000278756"/>
    </source>
</evidence>
<dbReference type="EMBL" id="AP018827">
    <property type="protein sequence ID" value="BBF79614.1"/>
    <property type="molecule type" value="Genomic_DNA"/>
</dbReference>
<gene>
    <name evidence="2" type="ORF">EM6_0183</name>
</gene>
<name>A0A3G9G3S9_9CAUL</name>
<feature type="chain" id="PRO_5018069019" evidence="1">
    <location>
        <begin position="23"/>
        <end position="65"/>
    </location>
</feature>
<dbReference type="RefSeq" id="WP_126419607.1">
    <property type="nucleotide sequence ID" value="NZ_AP018827.1"/>
</dbReference>
<reference evidence="3" key="2">
    <citation type="journal article" date="2017" name="Plant Physiol. Biochem.">
        <title>Differential oxidative and antioxidative response of duckweed Lemna minor toward plant growth promoting/inhibiting bacteria.</title>
        <authorList>
            <person name="Ishizawa H."/>
            <person name="Kuroda M."/>
            <person name="Morikawa M."/>
            <person name="Ike M."/>
        </authorList>
    </citation>
    <scope>NUCLEOTIDE SEQUENCE [LARGE SCALE GENOMIC DNA]</scope>
    <source>
        <strain evidence="3">M6</strain>
    </source>
</reference>
<dbReference type="Proteomes" id="UP000278756">
    <property type="component" value="Chromosome 1"/>
</dbReference>
<feature type="signal peptide" evidence="1">
    <location>
        <begin position="1"/>
        <end position="22"/>
    </location>
</feature>
<evidence type="ECO:0000256" key="1">
    <source>
        <dbReference type="SAM" id="SignalP"/>
    </source>
</evidence>
<accession>A0A3G9G3S9</accession>
<dbReference type="OrthoDB" id="7428332at2"/>
<reference evidence="3" key="1">
    <citation type="journal article" date="2017" name="Biotechnol. Biofuels">
        <title>Evaluation of environmental bacterial communities as a factor affecting the growth of duckweed Lemna minor.</title>
        <authorList>
            <person name="Ishizawa H."/>
            <person name="Kuroda M."/>
            <person name="Morikawa M."/>
            <person name="Ike M."/>
        </authorList>
    </citation>
    <scope>NUCLEOTIDE SEQUENCE [LARGE SCALE GENOMIC DNA]</scope>
    <source>
        <strain evidence="3">M6</strain>
    </source>
</reference>
<sequence>MLKSPVARAGVAVLCLAGVALTAACTPTVRLKVDPITIYAKLDHNVRISLDEDVKSLVKQNPDLF</sequence>
<keyword evidence="1" id="KW-0732">Signal</keyword>
<dbReference type="AlphaFoldDB" id="A0A3G9G3S9"/>
<evidence type="ECO:0000313" key="2">
    <source>
        <dbReference type="EMBL" id="BBF79614.1"/>
    </source>
</evidence>
<dbReference type="PROSITE" id="PS51257">
    <property type="entry name" value="PROKAR_LIPOPROTEIN"/>
    <property type="match status" value="1"/>
</dbReference>